<name>A0A1H9A7N5_9SPIR</name>
<organism evidence="2 3">
    <name type="scientific">Treponema bryantii</name>
    <dbReference type="NCBI Taxonomy" id="163"/>
    <lineage>
        <taxon>Bacteria</taxon>
        <taxon>Pseudomonadati</taxon>
        <taxon>Spirochaetota</taxon>
        <taxon>Spirochaetia</taxon>
        <taxon>Spirochaetales</taxon>
        <taxon>Treponemataceae</taxon>
        <taxon>Treponema</taxon>
    </lineage>
</organism>
<dbReference type="EMBL" id="FOFU01000001">
    <property type="protein sequence ID" value="SEP72742.1"/>
    <property type="molecule type" value="Genomic_DNA"/>
</dbReference>
<evidence type="ECO:0000256" key="1">
    <source>
        <dbReference type="SAM" id="SignalP"/>
    </source>
</evidence>
<keyword evidence="1" id="KW-0732">Signal</keyword>
<dbReference type="Proteomes" id="UP000182360">
    <property type="component" value="Unassembled WGS sequence"/>
</dbReference>
<reference evidence="2 3" key="1">
    <citation type="submission" date="2016-10" db="EMBL/GenBank/DDBJ databases">
        <authorList>
            <person name="de Groot N.N."/>
        </authorList>
    </citation>
    <scope>NUCLEOTIDE SEQUENCE [LARGE SCALE GENOMIC DNA]</scope>
    <source>
        <strain evidence="2 3">B25</strain>
    </source>
</reference>
<evidence type="ECO:0000313" key="2">
    <source>
        <dbReference type="EMBL" id="SEP72742.1"/>
    </source>
</evidence>
<accession>A0A1H9A7N5</accession>
<dbReference type="AlphaFoldDB" id="A0A1H9A7N5"/>
<feature type="chain" id="PRO_5010278450" evidence="1">
    <location>
        <begin position="23"/>
        <end position="438"/>
    </location>
</feature>
<feature type="signal peptide" evidence="1">
    <location>
        <begin position="1"/>
        <end position="22"/>
    </location>
</feature>
<protein>
    <submittedName>
        <fullName evidence="2">Uncharacterized protein</fullName>
    </submittedName>
</protein>
<dbReference type="RefSeq" id="WP_074640121.1">
    <property type="nucleotide sequence ID" value="NZ_FOFU01000001.1"/>
</dbReference>
<keyword evidence="3" id="KW-1185">Reference proteome</keyword>
<evidence type="ECO:0000313" key="3">
    <source>
        <dbReference type="Proteomes" id="UP000182360"/>
    </source>
</evidence>
<sequence length="438" mass="49289">MKHFKKIIAVTAVAFAAFTASAQNIAYFKTAKYPVIAVYSNTSKSSNNLFTTDADNFIDVNEWSTVKPVKAFGMFSASTTNAYDIGFAKQFKKIYWGTYFSGDFGDYLKTKTETDTDTIVQIKEGISDETKFSFYNLFGFGNVGLRVGFNYYNFNSTNDDATKQITDNAAWGIDASAGWNKVKLGKLDVKPWVLLKFNFNNTYENSDSDDSHGSKSVTDSTVTADNRSNKIALAAGGSIILSKSSTMETSLLTSLGWNLYFPIDKDFNKTTINVFELPVEFRMVIKPTDKLSFGVKTWNDFILTFNNNGISEVKTTQFDLKSRVFTGIQYDTLKKVVFNAGIAFIVPWFNLVHTEKTDYSSTITKWDGEDARVSFTTGFQFNPIKNLSFDCNWNILEAVFGNNFTTTFTEGDAETDVFWKNLNKLLVHNISIQVSYKF</sequence>
<dbReference type="OrthoDB" id="365311at2"/>
<gene>
    <name evidence="2" type="ORF">SAMN04487977_101237</name>
</gene>
<proteinExistence type="predicted"/>